<feature type="compositionally biased region" description="Basic and acidic residues" evidence="1">
    <location>
        <begin position="134"/>
        <end position="152"/>
    </location>
</feature>
<feature type="compositionally biased region" description="Polar residues" evidence="1">
    <location>
        <begin position="113"/>
        <end position="127"/>
    </location>
</feature>
<dbReference type="Gene3D" id="1.10.10.10">
    <property type="entry name" value="Winged helix-like DNA-binding domain superfamily/Winged helix DNA-binding domain"/>
    <property type="match status" value="1"/>
</dbReference>
<dbReference type="InterPro" id="IPR036388">
    <property type="entry name" value="WH-like_DNA-bd_sf"/>
</dbReference>
<dbReference type="Pfam" id="PF13730">
    <property type="entry name" value="HTH_36"/>
    <property type="match status" value="1"/>
</dbReference>
<sequence>MSYRLVEMVLQSSIADPTEVAVMIALAHHADKFCSCYPSIQRICQLSRYKERAVQGAIKRLSDRGVIAVKTGGGRGGASFYTIFPSALNPAANAPIKDDKPRSKCAVSDEETPQQMRETPHLTTGNPAANAPEPVKEPVKNQAKPCEREASPDRTQAIRDAIISDLGLTGRELNTRGVFVVGGMDPHNLSMSISVWGGHGLNDEQIIAAIRGKIASERAKDAGFMPRSVKLFDGPVADFAKRLAASGAPARPQEFATPEAADAKAEIDREWAELGSRSDAEAAAKREALMGRYRNLKAASGM</sequence>
<name>A0A6L6IYS5_9RHOB</name>
<comment type="caution">
    <text evidence="2">The sequence shown here is derived from an EMBL/GenBank/DDBJ whole genome shotgun (WGS) entry which is preliminary data.</text>
</comment>
<accession>A0A6L6IYS5</accession>
<evidence type="ECO:0000313" key="2">
    <source>
        <dbReference type="EMBL" id="MTH65059.1"/>
    </source>
</evidence>
<evidence type="ECO:0000313" key="3">
    <source>
        <dbReference type="Proteomes" id="UP000478740"/>
    </source>
</evidence>
<evidence type="ECO:0008006" key="4">
    <source>
        <dbReference type="Google" id="ProtNLM"/>
    </source>
</evidence>
<dbReference type="AlphaFoldDB" id="A0A6L6IYS5"/>
<protein>
    <recommendedName>
        <fullName evidence="4">Helix-turn-helix domain-containing protein</fullName>
    </recommendedName>
</protein>
<proteinExistence type="predicted"/>
<dbReference type="EMBL" id="WMII01000011">
    <property type="protein sequence ID" value="MTH65059.1"/>
    <property type="molecule type" value="Genomic_DNA"/>
</dbReference>
<evidence type="ECO:0000256" key="1">
    <source>
        <dbReference type="SAM" id="MobiDB-lite"/>
    </source>
</evidence>
<organism evidence="2 3">
    <name type="scientific">Paracoccus shanxieyensis</name>
    <dbReference type="NCBI Taxonomy" id="2675752"/>
    <lineage>
        <taxon>Bacteria</taxon>
        <taxon>Pseudomonadati</taxon>
        <taxon>Pseudomonadota</taxon>
        <taxon>Alphaproteobacteria</taxon>
        <taxon>Rhodobacterales</taxon>
        <taxon>Paracoccaceae</taxon>
        <taxon>Paracoccus</taxon>
    </lineage>
</organism>
<keyword evidence="3" id="KW-1185">Reference proteome</keyword>
<gene>
    <name evidence="2" type="ORF">GL284_12365</name>
</gene>
<dbReference type="Proteomes" id="UP000478740">
    <property type="component" value="Unassembled WGS sequence"/>
</dbReference>
<reference evidence="2 3" key="1">
    <citation type="submission" date="2019-11" db="EMBL/GenBank/DDBJ databases">
        <authorList>
            <person name="Dong K."/>
        </authorList>
    </citation>
    <scope>NUCLEOTIDE SEQUENCE [LARGE SCALE GENOMIC DNA]</scope>
    <source>
        <strain evidence="2 3">DK608</strain>
    </source>
</reference>
<dbReference type="RefSeq" id="WP_155044944.1">
    <property type="nucleotide sequence ID" value="NZ_WMIH01000011.1"/>
</dbReference>
<feature type="region of interest" description="Disordered" evidence="1">
    <location>
        <begin position="92"/>
        <end position="153"/>
    </location>
</feature>